<dbReference type="Proteomes" id="UP000272942">
    <property type="component" value="Unassembled WGS sequence"/>
</dbReference>
<dbReference type="WBParaSite" id="ECPE_0001532101-mRNA-1">
    <property type="protein sequence ID" value="ECPE_0001532101-mRNA-1"/>
    <property type="gene ID" value="ECPE_0001532101"/>
</dbReference>
<feature type="region of interest" description="Disordered" evidence="1">
    <location>
        <begin position="1"/>
        <end position="35"/>
    </location>
</feature>
<feature type="compositionally biased region" description="Polar residues" evidence="1">
    <location>
        <begin position="12"/>
        <end position="24"/>
    </location>
</feature>
<organism evidence="4">
    <name type="scientific">Echinostoma caproni</name>
    <dbReference type="NCBI Taxonomy" id="27848"/>
    <lineage>
        <taxon>Eukaryota</taxon>
        <taxon>Metazoa</taxon>
        <taxon>Spiralia</taxon>
        <taxon>Lophotrochozoa</taxon>
        <taxon>Platyhelminthes</taxon>
        <taxon>Trematoda</taxon>
        <taxon>Digenea</taxon>
        <taxon>Plagiorchiida</taxon>
        <taxon>Echinostomata</taxon>
        <taxon>Echinostomatoidea</taxon>
        <taxon>Echinostomatidae</taxon>
        <taxon>Echinostoma</taxon>
    </lineage>
</organism>
<evidence type="ECO:0000313" key="4">
    <source>
        <dbReference type="WBParaSite" id="ECPE_0001532101-mRNA-1"/>
    </source>
</evidence>
<reference evidence="2 3" key="2">
    <citation type="submission" date="2018-11" db="EMBL/GenBank/DDBJ databases">
        <authorList>
            <consortium name="Pathogen Informatics"/>
        </authorList>
    </citation>
    <scope>NUCLEOTIDE SEQUENCE [LARGE SCALE GENOMIC DNA]</scope>
    <source>
        <strain evidence="2 3">Egypt</strain>
    </source>
</reference>
<dbReference type="EMBL" id="UZAN01060058">
    <property type="protein sequence ID" value="VDP92553.1"/>
    <property type="molecule type" value="Genomic_DNA"/>
</dbReference>
<accession>A0A183B7U6</accession>
<protein>
    <submittedName>
        <fullName evidence="2 4">Uncharacterized protein</fullName>
    </submittedName>
</protein>
<dbReference type="AlphaFoldDB" id="A0A183B7U6"/>
<gene>
    <name evidence="2" type="ORF">ECPE_LOCUS15281</name>
</gene>
<proteinExistence type="predicted"/>
<evidence type="ECO:0000313" key="3">
    <source>
        <dbReference type="Proteomes" id="UP000272942"/>
    </source>
</evidence>
<evidence type="ECO:0000256" key="1">
    <source>
        <dbReference type="SAM" id="MobiDB-lite"/>
    </source>
</evidence>
<evidence type="ECO:0000313" key="2">
    <source>
        <dbReference type="EMBL" id="VDP92553.1"/>
    </source>
</evidence>
<name>A0A183B7U6_9TREM</name>
<sequence>MPHTRNYVTDADGTSTLGPSNYPSRTRARPEAAVRANSTRVTIIGSNSGTEAQSYGNYSRKHQDATDHELSNVSFVKFIRNNKKNQFNQFAYRPTISQTIQCKIRSLQ</sequence>
<keyword evidence="3" id="KW-1185">Reference proteome</keyword>
<reference evidence="4" key="1">
    <citation type="submission" date="2016-06" db="UniProtKB">
        <authorList>
            <consortium name="WormBaseParasite"/>
        </authorList>
    </citation>
    <scope>IDENTIFICATION</scope>
</reference>